<name>A0A375ADU1_9GAMM</name>
<dbReference type="EMBL" id="LT615367">
    <property type="protein sequence ID" value="SLM64260.1"/>
    <property type="molecule type" value="Genomic_DNA"/>
</dbReference>
<dbReference type="RefSeq" id="WP_180706170.1">
    <property type="nucleotide sequence ID" value="NZ_LT615367.1"/>
</dbReference>
<organism evidence="2 3">
    <name type="scientific">Dickeya aquatica</name>
    <dbReference type="NCBI Taxonomy" id="1401087"/>
    <lineage>
        <taxon>Bacteria</taxon>
        <taxon>Pseudomonadati</taxon>
        <taxon>Pseudomonadota</taxon>
        <taxon>Gammaproteobacteria</taxon>
        <taxon>Enterobacterales</taxon>
        <taxon>Pectobacteriaceae</taxon>
        <taxon>Dickeya</taxon>
    </lineage>
</organism>
<feature type="signal peptide" evidence="1">
    <location>
        <begin position="1"/>
        <end position="36"/>
    </location>
</feature>
<accession>A0A375ADU1</accession>
<feature type="chain" id="PRO_5016622453" evidence="1">
    <location>
        <begin position="37"/>
        <end position="191"/>
    </location>
</feature>
<dbReference type="InterPro" id="IPR025293">
    <property type="entry name" value="YfiR/HmsC-like"/>
</dbReference>
<evidence type="ECO:0000256" key="1">
    <source>
        <dbReference type="SAM" id="SignalP"/>
    </source>
</evidence>
<proteinExistence type="predicted"/>
<evidence type="ECO:0000313" key="3">
    <source>
        <dbReference type="Proteomes" id="UP000294820"/>
    </source>
</evidence>
<dbReference type="Pfam" id="PF13689">
    <property type="entry name" value="DUF4154"/>
    <property type="match status" value="1"/>
</dbReference>
<dbReference type="KEGG" id="daq:DAQ1742_03454"/>
<dbReference type="Proteomes" id="UP000294820">
    <property type="component" value="Chromosome 1"/>
</dbReference>
<evidence type="ECO:0000313" key="2">
    <source>
        <dbReference type="EMBL" id="SLM64260.1"/>
    </source>
</evidence>
<keyword evidence="3" id="KW-1185">Reference proteome</keyword>
<reference evidence="2 3" key="1">
    <citation type="submission" date="2016-09" db="EMBL/GenBank/DDBJ databases">
        <authorList>
            <person name="Reverchon S."/>
            <person name="Nasser W."/>
            <person name="Leonard S."/>
            <person name="Brochier C."/>
            <person name="Duprey A."/>
        </authorList>
    </citation>
    <scope>NUCLEOTIDE SEQUENCE [LARGE SCALE GENOMIC DNA]</scope>
    <source>
        <strain evidence="2 3">174/2</strain>
    </source>
</reference>
<protein>
    <submittedName>
        <fullName evidence="2">Probable periplasmic inhibitor of YfiN actvity required for swarming motility</fullName>
    </submittedName>
</protein>
<gene>
    <name evidence="2" type="primary">yfiR</name>
    <name evidence="2" type="ORF">DAQ1742_03454</name>
</gene>
<sequence length="191" mass="20946">MAILFQQAARGGMVVRKMLFTVMILASLLMMTVAQAQPSHPEWEQVSGADVRRIVSGIISYSHWPDLNQPPVLCVYSSAHFLTALTAPAGVQEKVVFNTLIIKDNQELFASECDAVYFGEESVAEQINAASYAIGHPLMTIAEQSPRCLEGSAFCLVFDTHTVGFAINMEALSRTGVRVNPDVLMLARERN</sequence>
<dbReference type="AlphaFoldDB" id="A0A375ADU1"/>
<keyword evidence="1" id="KW-0732">Signal</keyword>